<keyword evidence="1" id="KW-1133">Transmembrane helix</keyword>
<keyword evidence="1" id="KW-0472">Membrane</keyword>
<keyword evidence="1" id="KW-0812">Transmembrane</keyword>
<sequence>MEDTNNEEYVDPWWGEYLERRRIYDLIEDTLSFKIITDDYVKLLLCSAISLADIYLVTRIWRNRHLRCTKANEYILHYIICNLLLTAFLVIKISIEVLLILSQKERIKSRENFFRSYNSCIEKQLETTALLCFFLCAFGLTLDWLITVPFKLIRPLFQKIINNLILMIYGIALMKIYFDVICPSKNVKWMKVATQVLCISIAIFVLLCNFKRKSIYKERNYSLTIASVMVCCCVPFSIYVLVIELIMIDKDMFSFVLYITYFIPQYLAYTSSIISVAWLAIIKKKFRDALKIRCHDHIGNYYTDCEYCSAWNIDQSVDKVKESIAEEEQEVDIAPSKQPT</sequence>
<proteinExistence type="predicted"/>
<reference evidence="2" key="1">
    <citation type="submission" date="2025-05" db="UniProtKB">
        <authorList>
            <consortium name="EnsemblMetazoa"/>
        </authorList>
    </citation>
    <scope>IDENTIFICATION</scope>
</reference>
<feature type="transmembrane region" description="Helical" evidence="1">
    <location>
        <begin position="222"/>
        <end position="243"/>
    </location>
</feature>
<feature type="transmembrane region" description="Helical" evidence="1">
    <location>
        <begin position="128"/>
        <end position="148"/>
    </location>
</feature>
<feature type="transmembrane region" description="Helical" evidence="1">
    <location>
        <begin position="40"/>
        <end position="58"/>
    </location>
</feature>
<evidence type="ECO:0000313" key="2">
    <source>
        <dbReference type="EnsemblMetazoa" id="XP_050506804.1"/>
    </source>
</evidence>
<feature type="transmembrane region" description="Helical" evidence="1">
    <location>
        <begin position="79"/>
        <end position="101"/>
    </location>
</feature>
<feature type="transmembrane region" description="Helical" evidence="1">
    <location>
        <begin position="160"/>
        <end position="178"/>
    </location>
</feature>
<evidence type="ECO:0000313" key="3">
    <source>
        <dbReference type="Proteomes" id="UP001652700"/>
    </source>
</evidence>
<dbReference type="RefSeq" id="XP_050506804.1">
    <property type="nucleotide sequence ID" value="XM_050650847.1"/>
</dbReference>
<dbReference type="GeneID" id="126884721"/>
<organism evidence="2 3">
    <name type="scientific">Diabrotica virgifera virgifera</name>
    <name type="common">western corn rootworm</name>
    <dbReference type="NCBI Taxonomy" id="50390"/>
    <lineage>
        <taxon>Eukaryota</taxon>
        <taxon>Metazoa</taxon>
        <taxon>Ecdysozoa</taxon>
        <taxon>Arthropoda</taxon>
        <taxon>Hexapoda</taxon>
        <taxon>Insecta</taxon>
        <taxon>Pterygota</taxon>
        <taxon>Neoptera</taxon>
        <taxon>Endopterygota</taxon>
        <taxon>Coleoptera</taxon>
        <taxon>Polyphaga</taxon>
        <taxon>Cucujiformia</taxon>
        <taxon>Chrysomeloidea</taxon>
        <taxon>Chrysomelidae</taxon>
        <taxon>Galerucinae</taxon>
        <taxon>Diabroticina</taxon>
        <taxon>Diabroticites</taxon>
        <taxon>Diabrotica</taxon>
    </lineage>
</organism>
<feature type="transmembrane region" description="Helical" evidence="1">
    <location>
        <begin position="255"/>
        <end position="281"/>
    </location>
</feature>
<dbReference type="EnsemblMetazoa" id="XM_050650847.1">
    <property type="protein sequence ID" value="XP_050506804.1"/>
    <property type="gene ID" value="LOC126884721"/>
</dbReference>
<keyword evidence="3" id="KW-1185">Reference proteome</keyword>
<evidence type="ECO:0000256" key="1">
    <source>
        <dbReference type="SAM" id="Phobius"/>
    </source>
</evidence>
<protein>
    <submittedName>
        <fullName evidence="2">Uncharacterized protein</fullName>
    </submittedName>
</protein>
<accession>A0ABM5K9E0</accession>
<dbReference type="Proteomes" id="UP001652700">
    <property type="component" value="Unplaced"/>
</dbReference>
<feature type="transmembrane region" description="Helical" evidence="1">
    <location>
        <begin position="190"/>
        <end position="210"/>
    </location>
</feature>
<name>A0ABM5K9E0_DIAVI</name>